<feature type="compositionally biased region" description="Basic and acidic residues" evidence="1">
    <location>
        <begin position="64"/>
        <end position="75"/>
    </location>
</feature>
<dbReference type="Proteomes" id="UP001201701">
    <property type="component" value="Unassembled WGS sequence"/>
</dbReference>
<keyword evidence="3" id="KW-1185">Reference proteome</keyword>
<dbReference type="Pfam" id="PF09954">
    <property type="entry name" value="DUF2188"/>
    <property type="match status" value="1"/>
</dbReference>
<name>A0ABS9QE82_9HYPH</name>
<evidence type="ECO:0000256" key="1">
    <source>
        <dbReference type="SAM" id="MobiDB-lite"/>
    </source>
</evidence>
<dbReference type="EMBL" id="JAKREW010000006">
    <property type="protein sequence ID" value="MCG7505198.1"/>
    <property type="molecule type" value="Genomic_DNA"/>
</dbReference>
<dbReference type="InterPro" id="IPR018691">
    <property type="entry name" value="DUF2188"/>
</dbReference>
<gene>
    <name evidence="2" type="ORF">L4923_09215</name>
</gene>
<evidence type="ECO:0000313" key="2">
    <source>
        <dbReference type="EMBL" id="MCG7505198.1"/>
    </source>
</evidence>
<accession>A0ABS9QE82</accession>
<sequence length="83" mass="9184">MAKLTYRIVEHDGGWAYKVGDTYSETFPSHSDALQAARIASSEQQIAGQTDGIEYEDVNGKWHSELADGRDRPETEVQDDPAA</sequence>
<protein>
    <submittedName>
        <fullName evidence="2">DUF2188 domain-containing protein</fullName>
    </submittedName>
</protein>
<dbReference type="RefSeq" id="WP_239363926.1">
    <property type="nucleotide sequence ID" value="NZ_JAKREW010000006.1"/>
</dbReference>
<reference evidence="2 3" key="1">
    <citation type="submission" date="2022-02" db="EMBL/GenBank/DDBJ databases">
        <title>Draft genome sequence of Mezorhizobium retamae strain IRAMC:0171 isolated from Retama raetam nodules.</title>
        <authorList>
            <person name="Bengaied R."/>
            <person name="Sbissi I."/>
            <person name="Huber K."/>
            <person name="Ghodbane F."/>
            <person name="Nouioui I."/>
            <person name="Tarhouni M."/>
            <person name="Gtari M."/>
        </authorList>
    </citation>
    <scope>NUCLEOTIDE SEQUENCE [LARGE SCALE GENOMIC DNA]</scope>
    <source>
        <strain evidence="2 3">IRAMC:0171</strain>
    </source>
</reference>
<evidence type="ECO:0000313" key="3">
    <source>
        <dbReference type="Proteomes" id="UP001201701"/>
    </source>
</evidence>
<feature type="region of interest" description="Disordered" evidence="1">
    <location>
        <begin position="64"/>
        <end position="83"/>
    </location>
</feature>
<comment type="caution">
    <text evidence="2">The sequence shown here is derived from an EMBL/GenBank/DDBJ whole genome shotgun (WGS) entry which is preliminary data.</text>
</comment>
<organism evidence="2 3">
    <name type="scientific">Mesorhizobium retamae</name>
    <dbReference type="NCBI Taxonomy" id="2912854"/>
    <lineage>
        <taxon>Bacteria</taxon>
        <taxon>Pseudomonadati</taxon>
        <taxon>Pseudomonadota</taxon>
        <taxon>Alphaproteobacteria</taxon>
        <taxon>Hyphomicrobiales</taxon>
        <taxon>Phyllobacteriaceae</taxon>
        <taxon>Mesorhizobium</taxon>
    </lineage>
</organism>
<proteinExistence type="predicted"/>